<keyword evidence="3" id="KW-1185">Reference proteome</keyword>
<feature type="region of interest" description="Disordered" evidence="1">
    <location>
        <begin position="21"/>
        <end position="114"/>
    </location>
</feature>
<evidence type="ECO:0000256" key="1">
    <source>
        <dbReference type="SAM" id="MobiDB-lite"/>
    </source>
</evidence>
<dbReference type="Proteomes" id="UP000735302">
    <property type="component" value="Unassembled WGS sequence"/>
</dbReference>
<organism evidence="2 3">
    <name type="scientific">Plakobranchus ocellatus</name>
    <dbReference type="NCBI Taxonomy" id="259542"/>
    <lineage>
        <taxon>Eukaryota</taxon>
        <taxon>Metazoa</taxon>
        <taxon>Spiralia</taxon>
        <taxon>Lophotrochozoa</taxon>
        <taxon>Mollusca</taxon>
        <taxon>Gastropoda</taxon>
        <taxon>Heterobranchia</taxon>
        <taxon>Euthyneura</taxon>
        <taxon>Panpulmonata</taxon>
        <taxon>Sacoglossa</taxon>
        <taxon>Placobranchoidea</taxon>
        <taxon>Plakobranchidae</taxon>
        <taxon>Plakobranchus</taxon>
    </lineage>
</organism>
<proteinExistence type="predicted"/>
<evidence type="ECO:0000313" key="2">
    <source>
        <dbReference type="EMBL" id="GFN89477.1"/>
    </source>
</evidence>
<gene>
    <name evidence="2" type="ORF">PoB_001598300</name>
</gene>
<feature type="compositionally biased region" description="Low complexity" evidence="1">
    <location>
        <begin position="27"/>
        <end position="50"/>
    </location>
</feature>
<accession>A0AAV3Z408</accession>
<sequence>MPTSGRDNCIDDLDTFLLSLENIGQAPQGSSRSVRGPPSSQQPPHVSSSSRGFDRGWVRKNTPPSTWCLGRWPRHLNASPQQGDLRVSGPSSGHGAGVGARTCDIRVPADLQAG</sequence>
<dbReference type="AlphaFoldDB" id="A0AAV3Z408"/>
<reference evidence="2 3" key="1">
    <citation type="journal article" date="2021" name="Elife">
        <title>Chloroplast acquisition without the gene transfer in kleptoplastic sea slugs, Plakobranchus ocellatus.</title>
        <authorList>
            <person name="Maeda T."/>
            <person name="Takahashi S."/>
            <person name="Yoshida T."/>
            <person name="Shimamura S."/>
            <person name="Takaki Y."/>
            <person name="Nagai Y."/>
            <person name="Toyoda A."/>
            <person name="Suzuki Y."/>
            <person name="Arimoto A."/>
            <person name="Ishii H."/>
            <person name="Satoh N."/>
            <person name="Nishiyama T."/>
            <person name="Hasebe M."/>
            <person name="Maruyama T."/>
            <person name="Minagawa J."/>
            <person name="Obokata J."/>
            <person name="Shigenobu S."/>
        </authorList>
    </citation>
    <scope>NUCLEOTIDE SEQUENCE [LARGE SCALE GENOMIC DNA]</scope>
</reference>
<evidence type="ECO:0000313" key="3">
    <source>
        <dbReference type="Proteomes" id="UP000735302"/>
    </source>
</evidence>
<protein>
    <submittedName>
        <fullName evidence="2">Uncharacterized protein</fullName>
    </submittedName>
</protein>
<comment type="caution">
    <text evidence="2">The sequence shown here is derived from an EMBL/GenBank/DDBJ whole genome shotgun (WGS) entry which is preliminary data.</text>
</comment>
<name>A0AAV3Z408_9GAST</name>
<dbReference type="EMBL" id="BLXT01001936">
    <property type="protein sequence ID" value="GFN89477.1"/>
    <property type="molecule type" value="Genomic_DNA"/>
</dbReference>